<dbReference type="Gene3D" id="3.30.1490.20">
    <property type="entry name" value="ATP-grasp fold, A domain"/>
    <property type="match status" value="1"/>
</dbReference>
<dbReference type="Proteomes" id="UP001652583">
    <property type="component" value="Chromosome D3"/>
</dbReference>
<feature type="signal peptide" evidence="12">
    <location>
        <begin position="1"/>
        <end position="16"/>
    </location>
</feature>
<dbReference type="Pfam" id="PF02786">
    <property type="entry name" value="CPSase_L_D2"/>
    <property type="match status" value="1"/>
</dbReference>
<feature type="region of interest" description="Disordered" evidence="11">
    <location>
        <begin position="31"/>
        <end position="153"/>
    </location>
</feature>
<dbReference type="InterPro" id="IPR011053">
    <property type="entry name" value="Single_hybrid_motif"/>
</dbReference>
<dbReference type="InterPro" id="IPR013815">
    <property type="entry name" value="ATP_grasp_subdomain_1"/>
</dbReference>
<evidence type="ECO:0000256" key="8">
    <source>
        <dbReference type="ARBA" id="ARBA00023160"/>
    </source>
</evidence>
<dbReference type="GeneID" id="106979653"/>
<evidence type="ECO:0000259" key="13">
    <source>
        <dbReference type="PROSITE" id="PS50968"/>
    </source>
</evidence>
<feature type="compositionally biased region" description="Polar residues" evidence="11">
    <location>
        <begin position="103"/>
        <end position="119"/>
    </location>
</feature>
<accession>A0ABM3NRX8</accession>
<dbReference type="InterPro" id="IPR005481">
    <property type="entry name" value="BC-like_N"/>
</dbReference>
<evidence type="ECO:0000259" key="14">
    <source>
        <dbReference type="PROSITE" id="PS50975"/>
    </source>
</evidence>
<evidence type="ECO:0000256" key="2">
    <source>
        <dbReference type="ARBA" id="ARBA00022516"/>
    </source>
</evidence>
<reference evidence="17" key="1">
    <citation type="submission" date="2025-08" db="UniProtKB">
        <authorList>
            <consortium name="RefSeq"/>
        </authorList>
    </citation>
    <scope>IDENTIFICATION</scope>
    <source>
        <tissue evidence="17">Blood</tissue>
    </source>
</reference>
<evidence type="ECO:0000256" key="10">
    <source>
        <dbReference type="PROSITE-ProRule" id="PRU00409"/>
    </source>
</evidence>
<dbReference type="PROSITE" id="PS50968">
    <property type="entry name" value="BIOTINYL_LIPOYL"/>
    <property type="match status" value="1"/>
</dbReference>
<feature type="compositionally biased region" description="Basic and acidic residues" evidence="11">
    <location>
        <begin position="76"/>
        <end position="87"/>
    </location>
</feature>
<dbReference type="PROSITE" id="PS50979">
    <property type="entry name" value="BC"/>
    <property type="match status" value="1"/>
</dbReference>
<comment type="cofactor">
    <cofactor evidence="1">
        <name>biotin</name>
        <dbReference type="ChEBI" id="CHEBI:57586"/>
    </cofactor>
</comment>
<sequence length="1027" mass="113030">MTLLLFLTCLIFSCLTFSWLKFWGEMTDSKQVTKSTPEGSCSPSQAPFPASDSSGEPPQKDDNNGPLPETPNRAEPASHRGADDTDQQRTSGPPPRQNPPGDSLSSDDTSPAPQANATGTADLKTPDTDGPSSPAKPQGPRARPLSKKDEKQEHIKRQLMTNFILGSFDDNSSDEDPSAGLFRESPRKGSRASLGTLSLEAALTAGEPENPVPTIRPSMSGLHLVKKGRELKKVDLHRDFTVASPAEFVTRFGGDRVIEKVLIANNGIAAVKCMRSIRRWAYEMFRNERAIRFVVMVTPEDLKANAEYIKMADQYVPVPGGPNNNNYANVELVVDIAKRIPVQAVWAGWGHASENPKLPELLCKHEIAFLGPPSEAMWALGDKIASTIVAQTLQVPTLPWSGSGLMIEWAEDNLQEGKRISVPEDIYDQGCVKDVDEGLEVAEKIGFPLMIKASEGGGGKGIRKAESAEDFPILFRQVQSEIPGSPIFLMKLAQHARHLEVQILADQYGNAVSLFGRDCSIQRRHQKIIEEAPATIATPAVFEFMEQCAVRLAKTVGYVSAGTVEYLYSQDGSFHFLELNPRLQVEHPCTEMIADVNLPAAQLQIAMGVPLHRLKDIRLLYGESPWGVTPISFETPSNPPLARGHVIAARITSENPDEGFKPSSGTVQELNFRSNKNVWGYFSVAATGGLHEFADSQFGHCFSWGENREEAISNMVVALKELSIRGDFRTTVEYLINLLETERFQNNDIDTGWLDHLIAEKVQAEKPDIMLGVVCGALNVADVMFRTCMTDFLHSLERGQVLPAASLLNIVDVELIYDGVKYIVKVARQSLTMFVLIMNGCHIEIDAHRLNDGGLLLSYNGNSYTTYMKEEVDSYRVTIGNKTCVFEKENDPTVLRSPSAGKLIQYTVEDGGHVEAGSSYAEMEVMKMIMTLNVQESGRVKYIKRAGAVLEAGCVVAKLELDDPSKVRPAEPFTGELPSQQTLPIIGEKLHQVFHNVLENLTNVMNGYCLPEPIFSTKVGHLRRIGM</sequence>
<keyword evidence="5" id="KW-0276">Fatty acid metabolism</keyword>
<dbReference type="SUPFAM" id="SSF56059">
    <property type="entry name" value="Glutathione synthetase ATP-binding domain-like"/>
    <property type="match status" value="1"/>
</dbReference>
<feature type="domain" description="ATP-grasp" evidence="14">
    <location>
        <begin position="412"/>
        <end position="607"/>
    </location>
</feature>
<dbReference type="Pfam" id="PF02785">
    <property type="entry name" value="Biotin_carb_C"/>
    <property type="match status" value="1"/>
</dbReference>
<evidence type="ECO:0000256" key="5">
    <source>
        <dbReference type="ARBA" id="ARBA00022832"/>
    </source>
</evidence>
<dbReference type="Gene3D" id="2.40.50.100">
    <property type="match status" value="1"/>
</dbReference>
<dbReference type="PANTHER" id="PTHR45728:SF1">
    <property type="entry name" value="ACETYL-COA CARBOXYLASE 2"/>
    <property type="match status" value="1"/>
</dbReference>
<feature type="region of interest" description="Disordered" evidence="11">
    <location>
        <begin position="166"/>
        <end position="192"/>
    </location>
</feature>
<evidence type="ECO:0000256" key="9">
    <source>
        <dbReference type="ARBA" id="ARBA00023267"/>
    </source>
</evidence>
<dbReference type="InterPro" id="IPR049076">
    <property type="entry name" value="ACCA"/>
</dbReference>
<dbReference type="CDD" id="cd06850">
    <property type="entry name" value="biotinyl_domain"/>
    <property type="match status" value="1"/>
</dbReference>
<evidence type="ECO:0000256" key="12">
    <source>
        <dbReference type="SAM" id="SignalP"/>
    </source>
</evidence>
<dbReference type="Gene3D" id="3.30.470.20">
    <property type="entry name" value="ATP-grasp fold, B domain"/>
    <property type="match status" value="1"/>
</dbReference>
<dbReference type="RefSeq" id="XP_053062177.1">
    <property type="nucleotide sequence ID" value="XM_053206202.1"/>
</dbReference>
<dbReference type="SMART" id="SM00878">
    <property type="entry name" value="Biotin_carb_C"/>
    <property type="match status" value="1"/>
</dbReference>
<keyword evidence="4 10" id="KW-0547">Nucleotide-binding</keyword>
<dbReference type="PROSITE" id="PS50975">
    <property type="entry name" value="ATP_GRASP"/>
    <property type="match status" value="1"/>
</dbReference>
<evidence type="ECO:0000256" key="11">
    <source>
        <dbReference type="SAM" id="MobiDB-lite"/>
    </source>
</evidence>
<dbReference type="PROSITE" id="PS00867">
    <property type="entry name" value="CPSASE_2"/>
    <property type="match status" value="1"/>
</dbReference>
<dbReference type="InterPro" id="IPR013537">
    <property type="entry name" value="AcCoA_COase_cen"/>
</dbReference>
<dbReference type="InterPro" id="IPR000089">
    <property type="entry name" value="Biotin_lipoyl"/>
</dbReference>
<feature type="domain" description="Biotin carboxylation" evidence="15">
    <location>
        <begin position="257"/>
        <end position="759"/>
    </location>
</feature>
<organism evidence="16 17">
    <name type="scientific">Acinonyx jubatus</name>
    <name type="common">Cheetah</name>
    <dbReference type="NCBI Taxonomy" id="32536"/>
    <lineage>
        <taxon>Eukaryota</taxon>
        <taxon>Metazoa</taxon>
        <taxon>Chordata</taxon>
        <taxon>Craniata</taxon>
        <taxon>Vertebrata</taxon>
        <taxon>Euteleostomi</taxon>
        <taxon>Mammalia</taxon>
        <taxon>Eutheria</taxon>
        <taxon>Laurasiatheria</taxon>
        <taxon>Carnivora</taxon>
        <taxon>Feliformia</taxon>
        <taxon>Felidae</taxon>
        <taxon>Felinae</taxon>
        <taxon>Acinonyx</taxon>
    </lineage>
</organism>
<gene>
    <name evidence="17" type="primary">ACACB</name>
</gene>
<dbReference type="SUPFAM" id="SSF51246">
    <property type="entry name" value="Rudiment single hybrid motif"/>
    <property type="match status" value="1"/>
</dbReference>
<dbReference type="InterPro" id="IPR016185">
    <property type="entry name" value="PreATP-grasp_dom_sf"/>
</dbReference>
<dbReference type="InterPro" id="IPR011054">
    <property type="entry name" value="Rudment_hybrid_motif"/>
</dbReference>
<evidence type="ECO:0000256" key="6">
    <source>
        <dbReference type="ARBA" id="ARBA00022840"/>
    </source>
</evidence>
<keyword evidence="8" id="KW-0275">Fatty acid biosynthesis</keyword>
<dbReference type="Pfam" id="PF00364">
    <property type="entry name" value="Biotin_lipoyl"/>
    <property type="match status" value="1"/>
</dbReference>
<dbReference type="SUPFAM" id="SSF51230">
    <property type="entry name" value="Single hybrid motif"/>
    <property type="match status" value="1"/>
</dbReference>
<dbReference type="Pfam" id="PF00289">
    <property type="entry name" value="Biotin_carb_N"/>
    <property type="match status" value="1"/>
</dbReference>
<evidence type="ECO:0000256" key="3">
    <source>
        <dbReference type="ARBA" id="ARBA00022598"/>
    </source>
</evidence>
<dbReference type="PANTHER" id="PTHR45728">
    <property type="entry name" value="ACETYL-COA CARBOXYLASE, ISOFORM A"/>
    <property type="match status" value="1"/>
</dbReference>
<evidence type="ECO:0000313" key="16">
    <source>
        <dbReference type="Proteomes" id="UP001652583"/>
    </source>
</evidence>
<dbReference type="InterPro" id="IPR011761">
    <property type="entry name" value="ATP-grasp"/>
</dbReference>
<evidence type="ECO:0000256" key="7">
    <source>
        <dbReference type="ARBA" id="ARBA00023098"/>
    </source>
</evidence>
<dbReference type="InterPro" id="IPR049074">
    <property type="entry name" value="ACCA_BT"/>
</dbReference>
<protein>
    <submittedName>
        <fullName evidence="17">Acetyl-CoA carboxylase 2 isoform X8</fullName>
    </submittedName>
</protein>
<keyword evidence="2" id="KW-0444">Lipid biosynthesis</keyword>
<evidence type="ECO:0000313" key="17">
    <source>
        <dbReference type="RefSeq" id="XP_053062177.1"/>
    </source>
</evidence>
<keyword evidence="7" id="KW-0443">Lipid metabolism</keyword>
<dbReference type="PROSITE" id="PS00866">
    <property type="entry name" value="CPSASE_1"/>
    <property type="match status" value="1"/>
</dbReference>
<dbReference type="InterPro" id="IPR005482">
    <property type="entry name" value="Biotin_COase_C"/>
</dbReference>
<dbReference type="Gene3D" id="3.40.50.20">
    <property type="match status" value="1"/>
</dbReference>
<dbReference type="InterPro" id="IPR011764">
    <property type="entry name" value="Biotin_carboxylation_dom"/>
</dbReference>
<dbReference type="Pfam" id="PF08326">
    <property type="entry name" value="ACC_central"/>
    <property type="match status" value="1"/>
</dbReference>
<keyword evidence="9" id="KW-0092">Biotin</keyword>
<dbReference type="SUPFAM" id="SSF52440">
    <property type="entry name" value="PreATP-grasp domain"/>
    <property type="match status" value="1"/>
</dbReference>
<dbReference type="InterPro" id="IPR005479">
    <property type="entry name" value="CPAse_ATP-bd"/>
</dbReference>
<keyword evidence="6 10" id="KW-0067">ATP-binding</keyword>
<proteinExistence type="predicted"/>
<keyword evidence="16" id="KW-1185">Reference proteome</keyword>
<dbReference type="Pfam" id="PF21385">
    <property type="entry name" value="ACCA_BT"/>
    <property type="match status" value="1"/>
</dbReference>
<feature type="chain" id="PRO_5046058259" evidence="12">
    <location>
        <begin position="17"/>
        <end position="1027"/>
    </location>
</feature>
<evidence type="ECO:0000256" key="1">
    <source>
        <dbReference type="ARBA" id="ARBA00001953"/>
    </source>
</evidence>
<keyword evidence="3" id="KW-0436">Ligase</keyword>
<feature type="domain" description="Lipoyl-binding" evidence="13">
    <location>
        <begin position="886"/>
        <end position="960"/>
    </location>
</feature>
<keyword evidence="12" id="KW-0732">Signal</keyword>
<evidence type="ECO:0000256" key="4">
    <source>
        <dbReference type="ARBA" id="ARBA00022741"/>
    </source>
</evidence>
<feature type="compositionally biased region" description="Polar residues" evidence="11">
    <location>
        <begin position="31"/>
        <end position="56"/>
    </location>
</feature>
<dbReference type="Gene3D" id="3.90.1770.10">
    <property type="entry name" value="PreATP-grasp domain"/>
    <property type="match status" value="1"/>
</dbReference>
<name>A0ABM3NRX8_ACIJB</name>
<evidence type="ECO:0000259" key="15">
    <source>
        <dbReference type="PROSITE" id="PS50979"/>
    </source>
</evidence>